<accession>A0A645FZ75</accession>
<dbReference type="Pfam" id="PF00011">
    <property type="entry name" value="HSP20"/>
    <property type="match status" value="1"/>
</dbReference>
<dbReference type="InterPro" id="IPR002068">
    <property type="entry name" value="A-crystallin/Hsp20_dom"/>
</dbReference>
<feature type="domain" description="SHSP" evidence="1">
    <location>
        <begin position="29"/>
        <end position="126"/>
    </location>
</feature>
<reference evidence="2" key="1">
    <citation type="submission" date="2019-08" db="EMBL/GenBank/DDBJ databases">
        <authorList>
            <person name="Kucharzyk K."/>
            <person name="Murdoch R.W."/>
            <person name="Higgins S."/>
            <person name="Loffler F."/>
        </authorList>
    </citation>
    <scope>NUCLEOTIDE SEQUENCE</scope>
</reference>
<sequence length="126" mass="13679">MIFAPVMSRHAAFGLPRVSDAALQRFMQNTLQTATPDNVHVTKNENGVTLQLDVPGIAREQLQIRIDGKQVHLSSVEGAPRSVRRSWELSEEIDASASSAKLENGVLTLTLAKLAPADKSVQLAIH</sequence>
<protein>
    <recommendedName>
        <fullName evidence="1">SHSP domain-containing protein</fullName>
    </recommendedName>
</protein>
<dbReference type="EMBL" id="VSSQ01067462">
    <property type="protein sequence ID" value="MPN19847.1"/>
    <property type="molecule type" value="Genomic_DNA"/>
</dbReference>
<dbReference type="CDD" id="cd00298">
    <property type="entry name" value="ACD_sHsps_p23-like"/>
    <property type="match status" value="1"/>
</dbReference>
<proteinExistence type="predicted"/>
<dbReference type="PROSITE" id="PS01031">
    <property type="entry name" value="SHSP"/>
    <property type="match status" value="1"/>
</dbReference>
<dbReference type="Gene3D" id="2.60.40.790">
    <property type="match status" value="1"/>
</dbReference>
<gene>
    <name evidence="2" type="ORF">SDC9_167220</name>
</gene>
<evidence type="ECO:0000259" key="1">
    <source>
        <dbReference type="PROSITE" id="PS01031"/>
    </source>
</evidence>
<comment type="caution">
    <text evidence="2">The sequence shown here is derived from an EMBL/GenBank/DDBJ whole genome shotgun (WGS) entry which is preliminary data.</text>
</comment>
<evidence type="ECO:0000313" key="2">
    <source>
        <dbReference type="EMBL" id="MPN19847.1"/>
    </source>
</evidence>
<dbReference type="InterPro" id="IPR008978">
    <property type="entry name" value="HSP20-like_chaperone"/>
</dbReference>
<organism evidence="2">
    <name type="scientific">bioreactor metagenome</name>
    <dbReference type="NCBI Taxonomy" id="1076179"/>
    <lineage>
        <taxon>unclassified sequences</taxon>
        <taxon>metagenomes</taxon>
        <taxon>ecological metagenomes</taxon>
    </lineage>
</organism>
<dbReference type="SUPFAM" id="SSF49764">
    <property type="entry name" value="HSP20-like chaperones"/>
    <property type="match status" value="1"/>
</dbReference>
<dbReference type="AlphaFoldDB" id="A0A645FZ75"/>
<name>A0A645FZ75_9ZZZZ</name>